<comment type="caution">
    <text evidence="2">The sequence shown here is derived from an EMBL/GenBank/DDBJ whole genome shotgun (WGS) entry which is preliminary data.</text>
</comment>
<proteinExistence type="predicted"/>
<dbReference type="InterPro" id="IPR022060">
    <property type="entry name" value="DUF3616"/>
</dbReference>
<name>A0ABV9UPC2_9ACTN</name>
<keyword evidence="3" id="KW-1185">Reference proteome</keyword>
<evidence type="ECO:0000259" key="1">
    <source>
        <dbReference type="Pfam" id="PF12275"/>
    </source>
</evidence>
<evidence type="ECO:0000313" key="2">
    <source>
        <dbReference type="EMBL" id="MFC4957962.1"/>
    </source>
</evidence>
<reference evidence="3" key="1">
    <citation type="journal article" date="2019" name="Int. J. Syst. Evol. Microbiol.">
        <title>The Global Catalogue of Microorganisms (GCM) 10K type strain sequencing project: providing services to taxonomists for standard genome sequencing and annotation.</title>
        <authorList>
            <consortium name="The Broad Institute Genomics Platform"/>
            <consortium name="The Broad Institute Genome Sequencing Center for Infectious Disease"/>
            <person name="Wu L."/>
            <person name="Ma J."/>
        </authorList>
    </citation>
    <scope>NUCLEOTIDE SEQUENCE [LARGE SCALE GENOMIC DNA]</scope>
    <source>
        <strain evidence="3">CCM 7224</strain>
    </source>
</reference>
<sequence length="440" mass="45018">MGLNSPAYAVSYGTPTIGLSASYLSGAVGATGDPVVTVTVGQSGADASALTVAASASSKPSVAGTGDVSVSGSGAGRRLSVAAHGRGYTDLTIKVTGLGGKTATKTLHYAASAAVQNAADTRYFTGSSDASAAVDVGGGYVVVADDESNTLRMYDRSASGAPVKTWDFSSQLGVSKEIDIEGAARVGNTIYWTGSLGNNKDGEYKADRNTVFTTTVTGSGASTQLALGGSYKKLRDDLVAWDHAGGDRYGFTAATASGQVPKQIDGFNVEGLEFAPGSTTTAYIGFRAPLVPPKAGGRALIVPVTNFDKVVGSGAKAVMGTPIELDLGGLSIRDIRKNAADQYLIVAGSWAADDNSDPYAVYSWDGVAGHAPVKRADLPTGDPGGWEAVVDVPDLNQAGARAQFITDDGSADLYGDGTEAKDLTHPEWKKSRATWFTVTN</sequence>
<evidence type="ECO:0000313" key="3">
    <source>
        <dbReference type="Proteomes" id="UP001595834"/>
    </source>
</evidence>
<dbReference type="RefSeq" id="WP_344373327.1">
    <property type="nucleotide sequence ID" value="NZ_BAAASQ010000007.1"/>
</dbReference>
<protein>
    <submittedName>
        <fullName evidence="2">DUF3616 domain-containing protein</fullName>
    </submittedName>
</protein>
<organism evidence="2 3">
    <name type="scientific">Streptomyces mauvecolor</name>
    <dbReference type="NCBI Taxonomy" id="58345"/>
    <lineage>
        <taxon>Bacteria</taxon>
        <taxon>Bacillati</taxon>
        <taxon>Actinomycetota</taxon>
        <taxon>Actinomycetes</taxon>
        <taxon>Kitasatosporales</taxon>
        <taxon>Streptomycetaceae</taxon>
        <taxon>Streptomyces</taxon>
    </lineage>
</organism>
<accession>A0ABV9UPC2</accession>
<dbReference type="Pfam" id="PF12275">
    <property type="entry name" value="DUF3616"/>
    <property type="match status" value="1"/>
</dbReference>
<dbReference type="Proteomes" id="UP001595834">
    <property type="component" value="Unassembled WGS sequence"/>
</dbReference>
<gene>
    <name evidence="2" type="ORF">ACFPFX_16895</name>
</gene>
<feature type="domain" description="DUF3616" evidence="1">
    <location>
        <begin position="259"/>
        <end position="370"/>
    </location>
</feature>
<dbReference type="EMBL" id="JBHSIZ010000017">
    <property type="protein sequence ID" value="MFC4957962.1"/>
    <property type="molecule type" value="Genomic_DNA"/>
</dbReference>